<dbReference type="PANTHER" id="PTHR42912:SF83">
    <property type="entry name" value="METHYLTRANSFERASE TYPE 11 DOMAIN-CONTAINING PROTEIN"/>
    <property type="match status" value="1"/>
</dbReference>
<dbReference type="AlphaFoldDB" id="A0AAN7YDE2"/>
<evidence type="ECO:0000256" key="2">
    <source>
        <dbReference type="SAM" id="Phobius"/>
    </source>
</evidence>
<feature type="compositionally biased region" description="Basic and acidic residues" evidence="1">
    <location>
        <begin position="37"/>
        <end position="49"/>
    </location>
</feature>
<gene>
    <name evidence="3" type="ORF">LTR62_007665</name>
</gene>
<keyword evidence="2" id="KW-0472">Membrane</keyword>
<accession>A0AAN7YDE2</accession>
<dbReference type="SUPFAM" id="SSF53335">
    <property type="entry name" value="S-adenosyl-L-methionine-dependent methyltransferases"/>
    <property type="match status" value="1"/>
</dbReference>
<dbReference type="InterPro" id="IPR050508">
    <property type="entry name" value="Methyltransf_Superfamily"/>
</dbReference>
<reference evidence="3" key="1">
    <citation type="submission" date="2023-08" db="EMBL/GenBank/DDBJ databases">
        <title>Black Yeasts Isolated from many extreme environments.</title>
        <authorList>
            <person name="Coleine C."/>
            <person name="Stajich J.E."/>
            <person name="Selbmann L."/>
        </authorList>
    </citation>
    <scope>NUCLEOTIDE SEQUENCE</scope>
    <source>
        <strain evidence="3">CCFEE 5401</strain>
    </source>
</reference>
<evidence type="ECO:0000313" key="4">
    <source>
        <dbReference type="Proteomes" id="UP001310890"/>
    </source>
</evidence>
<evidence type="ECO:0000256" key="1">
    <source>
        <dbReference type="SAM" id="MobiDB-lite"/>
    </source>
</evidence>
<dbReference type="GO" id="GO:0008168">
    <property type="term" value="F:methyltransferase activity"/>
    <property type="evidence" value="ECO:0007669"/>
    <property type="project" value="TreeGrafter"/>
</dbReference>
<proteinExistence type="predicted"/>
<organism evidence="3 4">
    <name type="scientific">Meristemomyces frigidus</name>
    <dbReference type="NCBI Taxonomy" id="1508187"/>
    <lineage>
        <taxon>Eukaryota</taxon>
        <taxon>Fungi</taxon>
        <taxon>Dikarya</taxon>
        <taxon>Ascomycota</taxon>
        <taxon>Pezizomycotina</taxon>
        <taxon>Dothideomycetes</taxon>
        <taxon>Dothideomycetidae</taxon>
        <taxon>Mycosphaerellales</taxon>
        <taxon>Teratosphaeriaceae</taxon>
        <taxon>Meristemomyces</taxon>
    </lineage>
</organism>
<dbReference type="Proteomes" id="UP001310890">
    <property type="component" value="Unassembled WGS sequence"/>
</dbReference>
<dbReference type="Gene3D" id="3.40.50.150">
    <property type="entry name" value="Vaccinia Virus protein VP39"/>
    <property type="match status" value="1"/>
</dbReference>
<feature type="transmembrane region" description="Helical" evidence="2">
    <location>
        <begin position="55"/>
        <end position="76"/>
    </location>
</feature>
<protein>
    <recommendedName>
        <fullName evidence="5">S-adenosyl-L-methionine-dependent methyltransferase</fullName>
    </recommendedName>
</protein>
<sequence>MLMRRAVSLRHVVAPPRRAYAAGISPPAKRQKVPSLPKHDTTPPKDDAKPSAPRLAYLITGTFGVGLGFYTLQLYLSATKPCHNPQIAELSQQKDVAARYDNTASSFDSDVGLSELLMGINGIRKKLAQQCHGDVLEVSCGTGRNLGYYNLDRKDGALKTLSLNDLSPQMVEVCRQKWETLYGNGIKSGKLRPDLKVRFMTGSALGPMPLAPSGKKYDTIFQTMGICSTAEPLELLGNMVKHLDTSKAESRILLLEHGRSYLPWMNRVLDNAAEKHAEQHGCWFNRDIGQLVQDAAEKTGMEVVRERRHHLGTTWVFELKPLEETVRRVNGGSILANDEVDKAAHDGGWLSRLGWK</sequence>
<comment type="caution">
    <text evidence="3">The sequence shown here is derived from an EMBL/GenBank/DDBJ whole genome shotgun (WGS) entry which is preliminary data.</text>
</comment>
<evidence type="ECO:0008006" key="5">
    <source>
        <dbReference type="Google" id="ProtNLM"/>
    </source>
</evidence>
<name>A0AAN7YDE2_9PEZI</name>
<feature type="region of interest" description="Disordered" evidence="1">
    <location>
        <begin position="20"/>
        <end position="51"/>
    </location>
</feature>
<dbReference type="PANTHER" id="PTHR42912">
    <property type="entry name" value="METHYLTRANSFERASE"/>
    <property type="match status" value="1"/>
</dbReference>
<dbReference type="InterPro" id="IPR029063">
    <property type="entry name" value="SAM-dependent_MTases_sf"/>
</dbReference>
<keyword evidence="2" id="KW-0812">Transmembrane</keyword>
<dbReference type="Pfam" id="PF13489">
    <property type="entry name" value="Methyltransf_23"/>
    <property type="match status" value="1"/>
</dbReference>
<dbReference type="EMBL" id="JAVRRL010000074">
    <property type="protein sequence ID" value="KAK5108950.1"/>
    <property type="molecule type" value="Genomic_DNA"/>
</dbReference>
<evidence type="ECO:0000313" key="3">
    <source>
        <dbReference type="EMBL" id="KAK5108950.1"/>
    </source>
</evidence>
<keyword evidence="2" id="KW-1133">Transmembrane helix</keyword>